<reference evidence="1" key="1">
    <citation type="submission" date="2022-01" db="EMBL/GenBank/DDBJ databases">
        <title>Genome Sequence Resource for Two Populations of Ditylenchus destructor, the Migratory Endoparasitic Phytonematode.</title>
        <authorList>
            <person name="Zhang H."/>
            <person name="Lin R."/>
            <person name="Xie B."/>
        </authorList>
    </citation>
    <scope>NUCLEOTIDE SEQUENCE</scope>
    <source>
        <strain evidence="1">BazhouSP</strain>
    </source>
</reference>
<evidence type="ECO:0000313" key="2">
    <source>
        <dbReference type="Proteomes" id="UP001201812"/>
    </source>
</evidence>
<keyword evidence="2" id="KW-1185">Reference proteome</keyword>
<sequence length="89" mass="10651">MSKISCAVNIAFRVPKATVRTVREYYPNLHLDWNDKKAKEVDDLEKPILDQWNPLEENKNKSKIRDIYKQYLLEHGWEELETEDRVSCD</sequence>
<gene>
    <name evidence="1" type="ORF">DdX_15462</name>
</gene>
<dbReference type="AlphaFoldDB" id="A0AAD4MQ90"/>
<evidence type="ECO:0000313" key="1">
    <source>
        <dbReference type="EMBL" id="KAI1702451.1"/>
    </source>
</evidence>
<dbReference type="Proteomes" id="UP001201812">
    <property type="component" value="Unassembled WGS sequence"/>
</dbReference>
<dbReference type="EMBL" id="JAKKPZ010000098">
    <property type="protein sequence ID" value="KAI1702451.1"/>
    <property type="molecule type" value="Genomic_DNA"/>
</dbReference>
<comment type="caution">
    <text evidence="1">The sequence shown here is derived from an EMBL/GenBank/DDBJ whole genome shotgun (WGS) entry which is preliminary data.</text>
</comment>
<protein>
    <submittedName>
        <fullName evidence="1">Uncharacterized protein</fullName>
    </submittedName>
</protein>
<name>A0AAD4MQ90_9BILA</name>
<accession>A0AAD4MQ90</accession>
<proteinExistence type="predicted"/>
<organism evidence="1 2">
    <name type="scientific">Ditylenchus destructor</name>
    <dbReference type="NCBI Taxonomy" id="166010"/>
    <lineage>
        <taxon>Eukaryota</taxon>
        <taxon>Metazoa</taxon>
        <taxon>Ecdysozoa</taxon>
        <taxon>Nematoda</taxon>
        <taxon>Chromadorea</taxon>
        <taxon>Rhabditida</taxon>
        <taxon>Tylenchina</taxon>
        <taxon>Tylenchomorpha</taxon>
        <taxon>Sphaerularioidea</taxon>
        <taxon>Anguinidae</taxon>
        <taxon>Anguininae</taxon>
        <taxon>Ditylenchus</taxon>
    </lineage>
</organism>